<gene>
    <name evidence="1" type="ORF">H9856_07165</name>
</gene>
<evidence type="ECO:0000313" key="1">
    <source>
        <dbReference type="EMBL" id="HIX36144.1"/>
    </source>
</evidence>
<proteinExistence type="predicted"/>
<dbReference type="Gene3D" id="3.90.180.10">
    <property type="entry name" value="Medium-chain alcohol dehydrogenases, catalytic domain"/>
    <property type="match status" value="1"/>
</dbReference>
<sequence>MDLAPNAYLTSFYSGNVDQEKLDRMLTFVARYQVPTHPEKIFSLKEVAKAHEYLASHHLLGKVIVLN</sequence>
<accession>A0A9D1VJF3</accession>
<reference evidence="1" key="2">
    <citation type="submission" date="2021-04" db="EMBL/GenBank/DDBJ databases">
        <authorList>
            <person name="Gilroy R."/>
        </authorList>
    </citation>
    <scope>NUCLEOTIDE SEQUENCE</scope>
    <source>
        <strain evidence="1">ChiSxjej3B15-572</strain>
    </source>
</reference>
<dbReference type="Proteomes" id="UP000824231">
    <property type="component" value="Unassembled WGS sequence"/>
</dbReference>
<protein>
    <submittedName>
        <fullName evidence="1">Zinc-binding dehydrogenase</fullName>
    </submittedName>
</protein>
<dbReference type="EMBL" id="DXFH01000028">
    <property type="protein sequence ID" value="HIX36144.1"/>
    <property type="molecule type" value="Genomic_DNA"/>
</dbReference>
<reference evidence="1" key="1">
    <citation type="journal article" date="2021" name="PeerJ">
        <title>Extensive microbial diversity within the chicken gut microbiome revealed by metagenomics and culture.</title>
        <authorList>
            <person name="Gilroy R."/>
            <person name="Ravi A."/>
            <person name="Getino M."/>
            <person name="Pursley I."/>
            <person name="Horton D.L."/>
            <person name="Alikhan N.F."/>
            <person name="Baker D."/>
            <person name="Gharbi K."/>
            <person name="Hall N."/>
            <person name="Watson M."/>
            <person name="Adriaenssens E.M."/>
            <person name="Foster-Nyarko E."/>
            <person name="Jarju S."/>
            <person name="Secka A."/>
            <person name="Antonio M."/>
            <person name="Oren A."/>
            <person name="Chaudhuri R.R."/>
            <person name="La Ragione R."/>
            <person name="Hildebrand F."/>
            <person name="Pallen M.J."/>
        </authorList>
    </citation>
    <scope>NUCLEOTIDE SEQUENCE</scope>
    <source>
        <strain evidence="1">ChiSxjej3B15-572</strain>
    </source>
</reference>
<name>A0A9D1VJF3_9LACO</name>
<evidence type="ECO:0000313" key="2">
    <source>
        <dbReference type="Proteomes" id="UP000824231"/>
    </source>
</evidence>
<comment type="caution">
    <text evidence="1">The sequence shown here is derived from an EMBL/GenBank/DDBJ whole genome shotgun (WGS) entry which is preliminary data.</text>
</comment>
<organism evidence="1 2">
    <name type="scientific">Candidatus Limosilactobacillus merdigallinarum</name>
    <dbReference type="NCBI Taxonomy" id="2838652"/>
    <lineage>
        <taxon>Bacteria</taxon>
        <taxon>Bacillati</taxon>
        <taxon>Bacillota</taxon>
        <taxon>Bacilli</taxon>
        <taxon>Lactobacillales</taxon>
        <taxon>Lactobacillaceae</taxon>
        <taxon>Limosilactobacillus</taxon>
    </lineage>
</organism>
<dbReference type="AlphaFoldDB" id="A0A9D1VJF3"/>
<dbReference type="Pfam" id="PF13602">
    <property type="entry name" value="ADH_zinc_N_2"/>
    <property type="match status" value="1"/>
</dbReference>